<sequence>MKFNKIAGLGIASIVLFGSFGQLAVNAQPAQALKATQTTTVAKKSQSLIASGSFVTVEQDHPTNGIAKIVNVNGKRYLEFDKAFTTARGPKVRVVLHRNNTVPVNLKAENYVTIAQLKKFDGAQRYEIPANLDLNDFESVAIWCEEFNVTFGYASLQKA</sequence>
<dbReference type="Proteomes" id="UP000053372">
    <property type="component" value="Unassembled WGS sequence"/>
</dbReference>
<protein>
    <submittedName>
        <fullName evidence="3">Electron transfer flavoprotein</fullName>
    </submittedName>
</protein>
<dbReference type="InterPro" id="IPR019545">
    <property type="entry name" value="DM13_domain"/>
</dbReference>
<feature type="domain" description="DM13" evidence="2">
    <location>
        <begin position="52"/>
        <end position="157"/>
    </location>
</feature>
<dbReference type="RefSeq" id="WP_027843594.1">
    <property type="nucleotide sequence ID" value="NZ_LMTZ01000166.1"/>
</dbReference>
<dbReference type="PROSITE" id="PS51549">
    <property type="entry name" value="DM13"/>
    <property type="match status" value="1"/>
</dbReference>
<dbReference type="EMBL" id="LMTZ01000166">
    <property type="protein sequence ID" value="KST61966.1"/>
    <property type="molecule type" value="Genomic_DNA"/>
</dbReference>
<evidence type="ECO:0000313" key="3">
    <source>
        <dbReference type="EMBL" id="KST61966.1"/>
    </source>
</evidence>
<dbReference type="AlphaFoldDB" id="A0A0V7ZBU5"/>
<keyword evidence="1" id="KW-0732">Signal</keyword>
<proteinExistence type="predicted"/>
<evidence type="ECO:0000256" key="1">
    <source>
        <dbReference type="SAM" id="SignalP"/>
    </source>
</evidence>
<keyword evidence="4" id="KW-1185">Reference proteome</keyword>
<evidence type="ECO:0000313" key="4">
    <source>
        <dbReference type="Proteomes" id="UP000053372"/>
    </source>
</evidence>
<accession>A0A0V7ZBU5</accession>
<organism evidence="3 4">
    <name type="scientific">Mastigocoleus testarum BC008</name>
    <dbReference type="NCBI Taxonomy" id="371196"/>
    <lineage>
        <taxon>Bacteria</taxon>
        <taxon>Bacillati</taxon>
        <taxon>Cyanobacteriota</taxon>
        <taxon>Cyanophyceae</taxon>
        <taxon>Nostocales</taxon>
        <taxon>Hapalosiphonaceae</taxon>
        <taxon>Mastigocoleus</taxon>
    </lineage>
</organism>
<feature type="signal peptide" evidence="1">
    <location>
        <begin position="1"/>
        <end position="24"/>
    </location>
</feature>
<comment type="caution">
    <text evidence="3">The sequence shown here is derived from an EMBL/GenBank/DDBJ whole genome shotgun (WGS) entry which is preliminary data.</text>
</comment>
<reference evidence="3 4" key="1">
    <citation type="journal article" date="2015" name="Genome Announc.">
        <title>Draft Genome of the Euendolithic (true boring) Cyanobacterium Mastigocoleus testarum strain BC008.</title>
        <authorList>
            <person name="Guida B.S."/>
            <person name="Garcia-Pichel F."/>
        </authorList>
    </citation>
    <scope>NUCLEOTIDE SEQUENCE [LARGE SCALE GENOMIC DNA]</scope>
    <source>
        <strain evidence="3 4">BC008</strain>
    </source>
</reference>
<dbReference type="OrthoDB" id="463944at2"/>
<feature type="chain" id="PRO_5006890048" evidence="1">
    <location>
        <begin position="25"/>
        <end position="159"/>
    </location>
</feature>
<dbReference type="Pfam" id="PF10517">
    <property type="entry name" value="DM13"/>
    <property type="match status" value="1"/>
</dbReference>
<name>A0A0V7ZBU5_9CYAN</name>
<evidence type="ECO:0000259" key="2">
    <source>
        <dbReference type="PROSITE" id="PS51549"/>
    </source>
</evidence>
<gene>
    <name evidence="3" type="ORF">BC008_07995</name>
</gene>